<comment type="cofactor">
    <cofactor evidence="2">
        <name>Zn(2+)</name>
        <dbReference type="ChEBI" id="CHEBI:29105"/>
    </cofactor>
    <text evidence="2">Binds 2 Zn(2+) ions per subunit. One is catalytic and the other provides a structural contribution.</text>
</comment>
<feature type="binding site" evidence="2">
    <location>
        <position position="185"/>
    </location>
    <ligand>
        <name>Zn(2+)</name>
        <dbReference type="ChEBI" id="CHEBI:29105"/>
        <label>1</label>
        <note>catalytic</note>
    </ligand>
</feature>
<feature type="binding site" evidence="2">
    <location>
        <position position="215"/>
    </location>
    <ligand>
        <name>Zn(2+)</name>
        <dbReference type="ChEBI" id="CHEBI:29105"/>
        <label>1</label>
        <note>catalytic</note>
    </ligand>
</feature>
<feature type="binding site" evidence="2">
    <location>
        <position position="102"/>
    </location>
    <ligand>
        <name>Zn(2+)</name>
        <dbReference type="ChEBI" id="CHEBI:29105"/>
        <label>2</label>
    </ligand>
</feature>
<sequence length="263" mass="29020">MKTLREYIEDAKLRKVAIGHFNISDLAGLKGIFEAAKELNLPIIIGLSEGERDFVGTKNAADMVRNLREQYGYPIFINADHTHSLEKIQEAVNAGFDAVLFDAGKLPFEENIAKTKEVVEWVKKTRPEVLVEAELGYLGTSSTILKEVPEGAAIKLEDLTKPEEAKRFVQETGIDLLAPAVGNIHGMFKDAPNPNLFIERIAELRVAAGVPMVLHGGSGIRDEDFIAAIQNGIAIVHINTEIRLAWRQGMERALSEKPDEVTP</sequence>
<feature type="non-terminal residue" evidence="3">
    <location>
        <position position="263"/>
    </location>
</feature>
<dbReference type="NCBIfam" id="TIGR00167">
    <property type="entry name" value="cbbA"/>
    <property type="match status" value="1"/>
</dbReference>
<organism evidence="3 4">
    <name type="scientific">Candidatus Wolfebacteria bacterium RIFOXYD1_FULL_48_65</name>
    <dbReference type="NCBI Taxonomy" id="1802561"/>
    <lineage>
        <taxon>Bacteria</taxon>
        <taxon>Candidatus Wolfeibacteriota</taxon>
    </lineage>
</organism>
<gene>
    <name evidence="3" type="ORF">A2610_02280</name>
</gene>
<dbReference type="PANTHER" id="PTHR30304:SF0">
    <property type="entry name" value="D-TAGATOSE-1,6-BISPHOSPHATE ALDOLASE SUBUNIT GATY-RELATED"/>
    <property type="match status" value="1"/>
</dbReference>
<dbReference type="Pfam" id="PF01116">
    <property type="entry name" value="F_bP_aldolase"/>
    <property type="match status" value="1"/>
</dbReference>
<evidence type="ECO:0000256" key="1">
    <source>
        <dbReference type="PIRSR" id="PIRSR001359-1"/>
    </source>
</evidence>
<dbReference type="GO" id="GO:0008270">
    <property type="term" value="F:zinc ion binding"/>
    <property type="evidence" value="ECO:0007669"/>
    <property type="project" value="InterPro"/>
</dbReference>
<comment type="caution">
    <text evidence="3">The sequence shown here is derived from an EMBL/GenBank/DDBJ whole genome shotgun (WGS) entry which is preliminary data.</text>
</comment>
<evidence type="ECO:0000256" key="2">
    <source>
        <dbReference type="PIRSR" id="PIRSR001359-3"/>
    </source>
</evidence>
<keyword evidence="2" id="KW-0479">Metal-binding</keyword>
<dbReference type="GO" id="GO:0005975">
    <property type="term" value="P:carbohydrate metabolic process"/>
    <property type="evidence" value="ECO:0007669"/>
    <property type="project" value="InterPro"/>
</dbReference>
<dbReference type="InterPro" id="IPR000771">
    <property type="entry name" value="FBA_II"/>
</dbReference>
<feature type="binding site" evidence="2">
    <location>
        <position position="134"/>
    </location>
    <ligand>
        <name>Zn(2+)</name>
        <dbReference type="ChEBI" id="CHEBI:29105"/>
        <label>2</label>
    </ligand>
</feature>
<dbReference type="PIRSF" id="PIRSF001359">
    <property type="entry name" value="F_bP_aldolase_II"/>
    <property type="match status" value="1"/>
</dbReference>
<dbReference type="Proteomes" id="UP000179057">
    <property type="component" value="Unassembled WGS sequence"/>
</dbReference>
<dbReference type="EMBL" id="MGIV01000010">
    <property type="protein sequence ID" value="OGM94976.1"/>
    <property type="molecule type" value="Genomic_DNA"/>
</dbReference>
<dbReference type="SUPFAM" id="SSF51569">
    <property type="entry name" value="Aldolase"/>
    <property type="match status" value="1"/>
</dbReference>
<evidence type="ECO:0000313" key="3">
    <source>
        <dbReference type="EMBL" id="OGM94976.1"/>
    </source>
</evidence>
<name>A0A1F8E2E9_9BACT</name>
<dbReference type="InterPro" id="IPR050246">
    <property type="entry name" value="Class_II_FBP_aldolase"/>
</dbReference>
<dbReference type="InterPro" id="IPR013785">
    <property type="entry name" value="Aldolase_TIM"/>
</dbReference>
<accession>A0A1F8E2E9</accession>
<feature type="active site" description="Proton donor" evidence="1">
    <location>
        <position position="80"/>
    </location>
</feature>
<keyword evidence="2" id="KW-0862">Zinc</keyword>
<dbReference type="Gene3D" id="3.20.20.70">
    <property type="entry name" value="Aldolase class I"/>
    <property type="match status" value="1"/>
</dbReference>
<feature type="binding site" evidence="2">
    <location>
        <position position="81"/>
    </location>
    <ligand>
        <name>Zn(2+)</name>
        <dbReference type="ChEBI" id="CHEBI:29105"/>
        <label>1</label>
        <note>catalytic</note>
    </ligand>
</feature>
<proteinExistence type="predicted"/>
<protein>
    <submittedName>
        <fullName evidence="3">Tagatose-bisphosphate aldolase</fullName>
    </submittedName>
</protein>
<dbReference type="AlphaFoldDB" id="A0A1F8E2E9"/>
<dbReference type="GO" id="GO:0016832">
    <property type="term" value="F:aldehyde-lyase activity"/>
    <property type="evidence" value="ECO:0007669"/>
    <property type="project" value="InterPro"/>
</dbReference>
<dbReference type="PANTHER" id="PTHR30304">
    <property type="entry name" value="D-TAGATOSE-1,6-BISPHOSPHATE ALDOLASE"/>
    <property type="match status" value="1"/>
</dbReference>
<reference evidence="3 4" key="1">
    <citation type="journal article" date="2016" name="Nat. Commun.">
        <title>Thousands of microbial genomes shed light on interconnected biogeochemical processes in an aquifer system.</title>
        <authorList>
            <person name="Anantharaman K."/>
            <person name="Brown C.T."/>
            <person name="Hug L.A."/>
            <person name="Sharon I."/>
            <person name="Castelle C.J."/>
            <person name="Probst A.J."/>
            <person name="Thomas B.C."/>
            <person name="Singh A."/>
            <person name="Wilkins M.J."/>
            <person name="Karaoz U."/>
            <person name="Brodie E.L."/>
            <person name="Williams K.H."/>
            <person name="Hubbard S.S."/>
            <person name="Banfield J.F."/>
        </authorList>
    </citation>
    <scope>NUCLEOTIDE SEQUENCE [LARGE SCALE GENOMIC DNA]</scope>
</reference>
<evidence type="ECO:0000313" key="4">
    <source>
        <dbReference type="Proteomes" id="UP000179057"/>
    </source>
</evidence>